<dbReference type="AlphaFoldDB" id="A0A9W8IL08"/>
<feature type="region of interest" description="Disordered" evidence="1">
    <location>
        <begin position="1"/>
        <end position="33"/>
    </location>
</feature>
<evidence type="ECO:0000313" key="2">
    <source>
        <dbReference type="EMBL" id="KAJ2862724.1"/>
    </source>
</evidence>
<keyword evidence="3" id="KW-1185">Reference proteome</keyword>
<dbReference type="EMBL" id="JANBUY010000154">
    <property type="protein sequence ID" value="KAJ2862724.1"/>
    <property type="molecule type" value="Genomic_DNA"/>
</dbReference>
<proteinExistence type="predicted"/>
<feature type="compositionally biased region" description="Basic and acidic residues" evidence="1">
    <location>
        <begin position="9"/>
        <end position="21"/>
    </location>
</feature>
<comment type="caution">
    <text evidence="2">The sequence shown here is derived from an EMBL/GenBank/DDBJ whole genome shotgun (WGS) entry which is preliminary data.</text>
</comment>
<evidence type="ECO:0000313" key="3">
    <source>
        <dbReference type="Proteomes" id="UP001140074"/>
    </source>
</evidence>
<evidence type="ECO:0000256" key="1">
    <source>
        <dbReference type="SAM" id="MobiDB-lite"/>
    </source>
</evidence>
<name>A0A9W8IL08_9FUNG</name>
<dbReference type="Proteomes" id="UP001140074">
    <property type="component" value="Unassembled WGS sequence"/>
</dbReference>
<protein>
    <submittedName>
        <fullName evidence="2">Uncharacterized protein</fullName>
    </submittedName>
</protein>
<sequence>MDPAEEEPDKSGKSTETDRPTDGAPSQSSKAQDADVALAEADVARYFLPWCGCIECYLHGIDLKEATLLVISAERDAKYHRAHLRSNCSDLLLSITADVNLLNAEYKLRTLASKANQHSAMHLAEMKSMWTQKVIDCQLQAIGDELALFRWADSRRGYNFR</sequence>
<reference evidence="2" key="1">
    <citation type="submission" date="2022-07" db="EMBL/GenBank/DDBJ databases">
        <title>Phylogenomic reconstructions and comparative analyses of Kickxellomycotina fungi.</title>
        <authorList>
            <person name="Reynolds N.K."/>
            <person name="Stajich J.E."/>
            <person name="Barry K."/>
            <person name="Grigoriev I.V."/>
            <person name="Crous P."/>
            <person name="Smith M.E."/>
        </authorList>
    </citation>
    <scope>NUCLEOTIDE SEQUENCE</scope>
    <source>
        <strain evidence="2">RSA 476</strain>
    </source>
</reference>
<accession>A0A9W8IL08</accession>
<organism evidence="2 3">
    <name type="scientific">Coemansia aciculifera</name>
    <dbReference type="NCBI Taxonomy" id="417176"/>
    <lineage>
        <taxon>Eukaryota</taxon>
        <taxon>Fungi</taxon>
        <taxon>Fungi incertae sedis</taxon>
        <taxon>Zoopagomycota</taxon>
        <taxon>Kickxellomycotina</taxon>
        <taxon>Kickxellomycetes</taxon>
        <taxon>Kickxellales</taxon>
        <taxon>Kickxellaceae</taxon>
        <taxon>Coemansia</taxon>
    </lineage>
</organism>
<gene>
    <name evidence="2" type="ORF">GGH94_004100</name>
</gene>